<dbReference type="SUPFAM" id="SSF56672">
    <property type="entry name" value="DNA/RNA polymerases"/>
    <property type="match status" value="1"/>
</dbReference>
<proteinExistence type="predicted"/>
<gene>
    <name evidence="1" type="ORF">BFD03_01885</name>
</gene>
<evidence type="ECO:0000313" key="1">
    <source>
        <dbReference type="EMBL" id="OCX49694.1"/>
    </source>
</evidence>
<dbReference type="RefSeq" id="WP_066035428.1">
    <property type="nucleotide sequence ID" value="NZ_CP136906.1"/>
</dbReference>
<protein>
    <submittedName>
        <fullName evidence="1">Uncharacterized protein</fullName>
    </submittedName>
</protein>
<accession>A0A1C2GE18</accession>
<name>A0A1C2GE18_LIMRT</name>
<comment type="caution">
    <text evidence="1">The sequence shown here is derived from an EMBL/GenBank/DDBJ whole genome shotgun (WGS) entry which is preliminary data.</text>
</comment>
<dbReference type="Proteomes" id="UP000095141">
    <property type="component" value="Unassembled WGS sequence"/>
</dbReference>
<organism evidence="1 2">
    <name type="scientific">Limosilactobacillus reuteri</name>
    <name type="common">Lactobacillus reuteri</name>
    <dbReference type="NCBI Taxonomy" id="1598"/>
    <lineage>
        <taxon>Bacteria</taxon>
        <taxon>Bacillati</taxon>
        <taxon>Bacillota</taxon>
        <taxon>Bacilli</taxon>
        <taxon>Lactobacillales</taxon>
        <taxon>Lactobacillaceae</taxon>
        <taxon>Limosilactobacillus</taxon>
    </lineage>
</organism>
<sequence>MSGVNTLTRTFKIRNYKIDDYQNLSKLKKDYGLDTVFIADDSEWDTSQSHSNDTDYRNQDDIISHQYVIKYAEYSAMGIVIYRQPGDKSFSFWDLISVVRYYLNNVGYCEEYTDGDYRRLARQLGLKEDKIKEKLNKLNRVPPVVYVGFFAGVDITAYYDWKKYLDIQGKSKNEPTFIALNKQEFFSNPYSIMVTNPNSRRIKYPITIKFVDTMPLGPQGGLAALGSIVDQKKLNTKDWDLEDKLISFEEFNDPYNGGYYKSHMRSLLEKRPDDYLNYALGDSEVTLKYLDFFMGNVIDVYNEELIENVHIPATVTSLADEISSHYSQEPYDSKTVKNIFQDIFRGIDVDKYLRPKLYNQEPPRDTREWVKVLSDAVDGSDNFEFQKLFIEKLKPYLARGTLAYKKSKKGYIYQKLIGSAPAKNQKGSPSILADRINFKKLYEDNPKFDVSNLINQKVKVSKPKFAISTKLRNQYADHAHQFNYTRNNVPPTIDNILTKLNNASIYSTVSWFNNKDVITWSPEIFLTTQLNFDQMRKGYNFIESSTVDKKHKKGSHDQFSVRPDSVYNDGFAMAREAYVGGMNLAFNPGIITSAFKYKYDIDLKSSYVDAGHLIPDFRLDCKPILDVHDLDSNILKNYRKHSQYFVNGAFTIGVANVSYHFPDNVKRVPVGYKPLIKDQGPIYVRQANHVNMTVTDIINIVEHGGTVRVHRIIIPEQKILDGHVACLAPIGKMQHWSLICRNEAKAKRDKFDSKSDEYRKYDALQLFYKLLGNGGYGKSAQGLGSGGTRDFLSGNTMYVPFSRNTNPFTAAQYTSIARYQVNALMDLVEQTYPNSLVPSLTTDGFIFCSNNLLNEEIIRQKCENYFDNRWVIVNKNNFGGQFFELKSHNHNQKYTEAALINIRTRFNMTEDNHIKALVGLQPNSWTTDRLIKLLEKDTVTFKVDDFRMQSINDMKHSIDNKRYVSMKTWKQTKWLNLSPDDTYQPIGFVPQSDFGYYLTRPFSSIEELMTYRKELKNYRSLFPSFRKKYAKQFMGLDQTVRDYHHGERIEKHVSWVKDDTYLKGKNYPEILENYKKEYVQKVMLRYLAQHSDEYDLKLIYNDLFQDRYKEFKSFNRALKRNKDQFINPLCVLRENIIDTLRTYRIQD</sequence>
<dbReference type="AlphaFoldDB" id="A0A1C2GE18"/>
<dbReference type="InterPro" id="IPR043502">
    <property type="entry name" value="DNA/RNA_pol_sf"/>
</dbReference>
<evidence type="ECO:0000313" key="2">
    <source>
        <dbReference type="Proteomes" id="UP000095141"/>
    </source>
</evidence>
<dbReference type="EMBL" id="MCNS01000003">
    <property type="protein sequence ID" value="OCX49694.1"/>
    <property type="molecule type" value="Genomic_DNA"/>
</dbReference>
<reference evidence="1 2" key="1">
    <citation type="submission" date="2016-08" db="EMBL/GenBank/DDBJ databases">
        <title>Probiotic bacterium isolated from chicken gut.</title>
        <authorList>
            <person name="Levy J.L."/>
            <person name="Hassan H.M."/>
            <person name="Mendoza M.A."/>
        </authorList>
    </citation>
    <scope>NUCLEOTIDE SEQUENCE [LARGE SCALE GENOMIC DNA]</scope>
    <source>
        <strain evidence="1 2">P43</strain>
    </source>
</reference>